<proteinExistence type="predicted"/>
<reference evidence="1 2" key="1">
    <citation type="journal article" date="2023" name="Sci. Data">
        <title>Genome assembly of the Korean intertidal mud-creeper Batillaria attramentaria.</title>
        <authorList>
            <person name="Patra A.K."/>
            <person name="Ho P.T."/>
            <person name="Jun S."/>
            <person name="Lee S.J."/>
            <person name="Kim Y."/>
            <person name="Won Y.J."/>
        </authorList>
    </citation>
    <scope>NUCLEOTIDE SEQUENCE [LARGE SCALE GENOMIC DNA]</scope>
    <source>
        <strain evidence="1">Wonlab-2016</strain>
    </source>
</reference>
<evidence type="ECO:0000313" key="1">
    <source>
        <dbReference type="EMBL" id="KAK7476911.1"/>
    </source>
</evidence>
<comment type="caution">
    <text evidence="1">The sequence shown here is derived from an EMBL/GenBank/DDBJ whole genome shotgun (WGS) entry which is preliminary data.</text>
</comment>
<dbReference type="Proteomes" id="UP001519460">
    <property type="component" value="Unassembled WGS sequence"/>
</dbReference>
<accession>A0ABD0JQA9</accession>
<dbReference type="AlphaFoldDB" id="A0ABD0JQA9"/>
<evidence type="ECO:0000313" key="2">
    <source>
        <dbReference type="Proteomes" id="UP001519460"/>
    </source>
</evidence>
<keyword evidence="2" id="KW-1185">Reference proteome</keyword>
<sequence length="86" mass="9650">MNACHPSLLILDGGWKSSRPHQRQSKRFIDWILCMSSRELNPGTTDARPRASRVPATRCSVVCTSIFGHVVACAVPFCGENVYFRR</sequence>
<name>A0ABD0JQA9_9CAEN</name>
<dbReference type="EMBL" id="JACVVK020000362">
    <property type="protein sequence ID" value="KAK7476911.1"/>
    <property type="molecule type" value="Genomic_DNA"/>
</dbReference>
<organism evidence="1 2">
    <name type="scientific">Batillaria attramentaria</name>
    <dbReference type="NCBI Taxonomy" id="370345"/>
    <lineage>
        <taxon>Eukaryota</taxon>
        <taxon>Metazoa</taxon>
        <taxon>Spiralia</taxon>
        <taxon>Lophotrochozoa</taxon>
        <taxon>Mollusca</taxon>
        <taxon>Gastropoda</taxon>
        <taxon>Caenogastropoda</taxon>
        <taxon>Sorbeoconcha</taxon>
        <taxon>Cerithioidea</taxon>
        <taxon>Batillariidae</taxon>
        <taxon>Batillaria</taxon>
    </lineage>
</organism>
<gene>
    <name evidence="1" type="ORF">BaRGS_00031850</name>
</gene>
<protein>
    <submittedName>
        <fullName evidence="1">Uncharacterized protein</fullName>
    </submittedName>
</protein>